<reference evidence="3" key="1">
    <citation type="journal article" date="2019" name="Int. J. Syst. Evol. Microbiol.">
        <title>The Global Catalogue of Microorganisms (GCM) 10K type strain sequencing project: providing services to taxonomists for standard genome sequencing and annotation.</title>
        <authorList>
            <consortium name="The Broad Institute Genomics Platform"/>
            <consortium name="The Broad Institute Genome Sequencing Center for Infectious Disease"/>
            <person name="Wu L."/>
            <person name="Ma J."/>
        </authorList>
    </citation>
    <scope>NUCLEOTIDE SEQUENCE [LARGE SCALE GENOMIC DNA]</scope>
    <source>
        <strain evidence="3">JCM 17329</strain>
    </source>
</reference>
<dbReference type="InterPro" id="IPR038404">
    <property type="entry name" value="TRAP_DctP_sf"/>
</dbReference>
<dbReference type="EMBL" id="BAABDS010000026">
    <property type="protein sequence ID" value="GAA3709929.1"/>
    <property type="molecule type" value="Genomic_DNA"/>
</dbReference>
<dbReference type="InterPro" id="IPR018389">
    <property type="entry name" value="DctP_fam"/>
</dbReference>
<protein>
    <submittedName>
        <fullName evidence="2">TRAP transporter substrate-binding protein</fullName>
    </submittedName>
</protein>
<comment type="caution">
    <text evidence="2">The sequence shown here is derived from an EMBL/GenBank/DDBJ whole genome shotgun (WGS) entry which is preliminary data.</text>
</comment>
<organism evidence="2 3">
    <name type="scientific">Oceanisphaera sediminis</name>
    <dbReference type="NCBI Taxonomy" id="981381"/>
    <lineage>
        <taxon>Bacteria</taxon>
        <taxon>Pseudomonadati</taxon>
        <taxon>Pseudomonadota</taxon>
        <taxon>Gammaproteobacteria</taxon>
        <taxon>Aeromonadales</taxon>
        <taxon>Aeromonadaceae</taxon>
        <taxon>Oceanisphaera</taxon>
    </lineage>
</organism>
<dbReference type="Proteomes" id="UP001501479">
    <property type="component" value="Unassembled WGS sequence"/>
</dbReference>
<dbReference type="PANTHER" id="PTHR33376">
    <property type="match status" value="1"/>
</dbReference>
<proteinExistence type="predicted"/>
<dbReference type="RefSeq" id="WP_344964106.1">
    <property type="nucleotide sequence ID" value="NZ_BAABDS010000026.1"/>
</dbReference>
<sequence length="346" mass="39196">MKEIFINSRRWFAVLAAMLTLLGGNGLARAQASLPQVLRISTENTAEHVQTQAIARFARQLERASDGRLEVRFHHSARLFRDRDAIAALTGGKVEMVVPGMWQLDRYVPDVGLYMLPLFYGRAAEQHYAVRDGEIGHMVSRRIESDLGVRVLGRWLDLGHAHLYFTDAHVSRHADLAGLRVRIPGGAANRGRLEAFKAEPVLIAWPDLPNALERGQVQGMLTTHETVRSAALWSKGIRFGFEDMEYFAQYVPMINARFWNGLSEELRQLVRDTWDQVVDAQREAAARAQREARKVLLERGVEIVKPDEKVLAQWRHIAGKQQPALVHEIGIDPLLVERAQQVVDQR</sequence>
<dbReference type="Gene3D" id="3.40.190.170">
    <property type="entry name" value="Bacterial extracellular solute-binding protein, family 7"/>
    <property type="match status" value="1"/>
</dbReference>
<dbReference type="PANTHER" id="PTHR33376:SF4">
    <property type="entry name" value="SIALIC ACID-BINDING PERIPLASMIC PROTEIN SIAP"/>
    <property type="match status" value="1"/>
</dbReference>
<dbReference type="Pfam" id="PF03480">
    <property type="entry name" value="DctP"/>
    <property type="match status" value="1"/>
</dbReference>
<gene>
    <name evidence="2" type="ORF">GCM10022421_16440</name>
</gene>
<keyword evidence="1" id="KW-0732">Signal</keyword>
<dbReference type="NCBIfam" id="NF037995">
    <property type="entry name" value="TRAP_S1"/>
    <property type="match status" value="1"/>
</dbReference>
<name>A0ABP7DYY2_9GAMM</name>
<accession>A0ABP7DYY2</accession>
<dbReference type="SUPFAM" id="SSF53850">
    <property type="entry name" value="Periplasmic binding protein-like II"/>
    <property type="match status" value="1"/>
</dbReference>
<evidence type="ECO:0000313" key="2">
    <source>
        <dbReference type="EMBL" id="GAA3709929.1"/>
    </source>
</evidence>
<dbReference type="CDD" id="cd13605">
    <property type="entry name" value="PBP2_TRAP_DctP_like_2"/>
    <property type="match status" value="1"/>
</dbReference>
<keyword evidence="3" id="KW-1185">Reference proteome</keyword>
<evidence type="ECO:0000256" key="1">
    <source>
        <dbReference type="ARBA" id="ARBA00022729"/>
    </source>
</evidence>
<evidence type="ECO:0000313" key="3">
    <source>
        <dbReference type="Proteomes" id="UP001501479"/>
    </source>
</evidence>